<gene>
    <name evidence="1" type="ORF">T01_4854</name>
</gene>
<sequence>MSYAQKLEVPGTDEEDLHMINFLISSGKYSELIQIYP</sequence>
<organism evidence="1 2">
    <name type="scientific">Trichinella spiralis</name>
    <name type="common">Trichina worm</name>
    <dbReference type="NCBI Taxonomy" id="6334"/>
    <lineage>
        <taxon>Eukaryota</taxon>
        <taxon>Metazoa</taxon>
        <taxon>Ecdysozoa</taxon>
        <taxon>Nematoda</taxon>
        <taxon>Enoplea</taxon>
        <taxon>Dorylaimia</taxon>
        <taxon>Trichinellida</taxon>
        <taxon>Trichinellidae</taxon>
        <taxon>Trichinella</taxon>
    </lineage>
</organism>
<protein>
    <submittedName>
        <fullName evidence="1">Uncharacterized protein</fullName>
    </submittedName>
</protein>
<proteinExistence type="predicted"/>
<dbReference type="AlphaFoldDB" id="A0A0V1B0M5"/>
<accession>A0A0V1B0M5</accession>
<dbReference type="InParanoid" id="A0A0V1B0M5"/>
<evidence type="ECO:0000313" key="1">
    <source>
        <dbReference type="EMBL" id="KRY30067.1"/>
    </source>
</evidence>
<name>A0A0V1B0M5_TRISP</name>
<dbReference type="EMBL" id="JYDH01000151">
    <property type="protein sequence ID" value="KRY30067.1"/>
    <property type="molecule type" value="Genomic_DNA"/>
</dbReference>
<reference evidence="1 2" key="1">
    <citation type="submission" date="2015-01" db="EMBL/GenBank/DDBJ databases">
        <title>Evolution of Trichinella species and genotypes.</title>
        <authorList>
            <person name="Korhonen P.K."/>
            <person name="Edoardo P."/>
            <person name="Giuseppe L.R."/>
            <person name="Gasser R.B."/>
        </authorList>
    </citation>
    <scope>NUCLEOTIDE SEQUENCE [LARGE SCALE GENOMIC DNA]</scope>
    <source>
        <strain evidence="1">ISS3</strain>
    </source>
</reference>
<evidence type="ECO:0000313" key="2">
    <source>
        <dbReference type="Proteomes" id="UP000054776"/>
    </source>
</evidence>
<comment type="caution">
    <text evidence="1">The sequence shown here is derived from an EMBL/GenBank/DDBJ whole genome shotgun (WGS) entry which is preliminary data.</text>
</comment>
<dbReference type="Proteomes" id="UP000054776">
    <property type="component" value="Unassembled WGS sequence"/>
</dbReference>
<keyword evidence="2" id="KW-1185">Reference proteome</keyword>